<comment type="caution">
    <text evidence="3">Lacks conserved residue(s) required for the propagation of feature annotation.</text>
</comment>
<feature type="domain" description="EGF-like" evidence="5">
    <location>
        <begin position="347"/>
        <end position="391"/>
    </location>
</feature>
<feature type="transmembrane region" description="Helical" evidence="4">
    <location>
        <begin position="7"/>
        <end position="24"/>
    </location>
</feature>
<keyword evidence="1 3" id="KW-0245">EGF-like domain</keyword>
<keyword evidence="4" id="KW-0812">Transmembrane</keyword>
<dbReference type="CDD" id="cd00054">
    <property type="entry name" value="EGF_CA"/>
    <property type="match status" value="1"/>
</dbReference>
<evidence type="ECO:0000256" key="2">
    <source>
        <dbReference type="ARBA" id="ARBA00023157"/>
    </source>
</evidence>
<keyword evidence="2" id="KW-1015">Disulfide bond</keyword>
<dbReference type="InterPro" id="IPR000152">
    <property type="entry name" value="EGF-type_Asp/Asn_hydroxyl_site"/>
</dbReference>
<dbReference type="OrthoDB" id="5985519at2759"/>
<keyword evidence="4" id="KW-0472">Membrane</keyword>
<dbReference type="InterPro" id="IPR049883">
    <property type="entry name" value="NOTCH1_EGF-like"/>
</dbReference>
<name>A0A6J2YFV8_SITOR</name>
<keyword evidence="4" id="KW-1133">Transmembrane helix</keyword>
<keyword evidence="6" id="KW-1185">Reference proteome</keyword>
<dbReference type="Gene3D" id="2.10.25.10">
    <property type="entry name" value="Laminin"/>
    <property type="match status" value="1"/>
</dbReference>
<dbReference type="Pfam" id="PF07645">
    <property type="entry name" value="EGF_CA"/>
    <property type="match status" value="1"/>
</dbReference>
<dbReference type="InParanoid" id="A0A6J2YFV8"/>
<dbReference type="GO" id="GO:0005509">
    <property type="term" value="F:calcium ion binding"/>
    <property type="evidence" value="ECO:0007669"/>
    <property type="project" value="InterPro"/>
</dbReference>
<dbReference type="RefSeq" id="XP_030762009.1">
    <property type="nucleotide sequence ID" value="XM_030906149.1"/>
</dbReference>
<evidence type="ECO:0000313" key="7">
    <source>
        <dbReference type="RefSeq" id="XP_030762009.1"/>
    </source>
</evidence>
<dbReference type="SUPFAM" id="SSF57196">
    <property type="entry name" value="EGF/Laminin"/>
    <property type="match status" value="1"/>
</dbReference>
<protein>
    <submittedName>
        <fullName evidence="7">Uncharacterized protein LOC115886845</fullName>
    </submittedName>
</protein>
<dbReference type="InterPro" id="IPR000742">
    <property type="entry name" value="EGF"/>
</dbReference>
<dbReference type="InterPro" id="IPR001881">
    <property type="entry name" value="EGF-like_Ca-bd_dom"/>
</dbReference>
<proteinExistence type="predicted"/>
<reference evidence="7" key="1">
    <citation type="submission" date="2025-08" db="UniProtKB">
        <authorList>
            <consortium name="RefSeq"/>
        </authorList>
    </citation>
    <scope>IDENTIFICATION</scope>
    <source>
        <tissue evidence="7">Gonads</tissue>
    </source>
</reference>
<dbReference type="AlphaFoldDB" id="A0A6J2YFV8"/>
<dbReference type="KEGG" id="soy:115886845"/>
<evidence type="ECO:0000256" key="4">
    <source>
        <dbReference type="SAM" id="Phobius"/>
    </source>
</evidence>
<dbReference type="PROSITE" id="PS50026">
    <property type="entry name" value="EGF_3"/>
    <property type="match status" value="1"/>
</dbReference>
<evidence type="ECO:0000256" key="1">
    <source>
        <dbReference type="ARBA" id="ARBA00022536"/>
    </source>
</evidence>
<dbReference type="Proteomes" id="UP000504635">
    <property type="component" value="Unplaced"/>
</dbReference>
<dbReference type="PROSITE" id="PS00010">
    <property type="entry name" value="ASX_HYDROXYL"/>
    <property type="match status" value="1"/>
</dbReference>
<accession>A0A6J2YFV8</accession>
<sequence>MSVKQNSIFLVLIIVQVLMIGIIADQSSGLDKEIVDAMQSAMHVNLTTRLVNITATVSTTVTSSTLKRKHFSSKTTTEARPEWLGDAIKDIAYYLRSHKFNEYDRRYYKNGTNAPRLYHQHFPRPPLRSLHWEVRLNCEESFIRCVDYLRGKIKGTALRRQDDTSIVVQENQWRYPNNSREIDQTDLECRKTLKTDFNYAPPFDGPLERYQWRSTASYYMCWFTMNEIDDLKHIGENCDNFAYCMDMSFGPRHNDPRADDSTPFECARYSFCPDPCCSNKHLDNIERCWNNEENPCFDENAPGQRDCSVSKSENIDFTNLILNRWNVSCNCPNKGYIWSSLYGICVDINECSDTKNPPCAESGQSCLNLPGSYECICQWGYFYSPQKQSCIHSDVLSNIMLDSEAHQNISAKIKWEIIMKKVLKFLRKSEYVDKYRVCQQLL</sequence>
<dbReference type="SMART" id="SM00179">
    <property type="entry name" value="EGF_CA"/>
    <property type="match status" value="1"/>
</dbReference>
<dbReference type="GeneID" id="115886845"/>
<dbReference type="PROSITE" id="PS01186">
    <property type="entry name" value="EGF_2"/>
    <property type="match status" value="1"/>
</dbReference>
<organism evidence="6 7">
    <name type="scientific">Sitophilus oryzae</name>
    <name type="common">Rice weevil</name>
    <name type="synonym">Curculio oryzae</name>
    <dbReference type="NCBI Taxonomy" id="7048"/>
    <lineage>
        <taxon>Eukaryota</taxon>
        <taxon>Metazoa</taxon>
        <taxon>Ecdysozoa</taxon>
        <taxon>Arthropoda</taxon>
        <taxon>Hexapoda</taxon>
        <taxon>Insecta</taxon>
        <taxon>Pterygota</taxon>
        <taxon>Neoptera</taxon>
        <taxon>Endopterygota</taxon>
        <taxon>Coleoptera</taxon>
        <taxon>Polyphaga</taxon>
        <taxon>Cucujiformia</taxon>
        <taxon>Curculionidae</taxon>
        <taxon>Dryophthorinae</taxon>
        <taxon>Sitophilus</taxon>
    </lineage>
</organism>
<gene>
    <name evidence="7" type="primary">LOC115886845</name>
</gene>
<dbReference type="PROSITE" id="PS01187">
    <property type="entry name" value="EGF_CA"/>
    <property type="match status" value="1"/>
</dbReference>
<evidence type="ECO:0000259" key="5">
    <source>
        <dbReference type="PROSITE" id="PS50026"/>
    </source>
</evidence>
<evidence type="ECO:0000256" key="3">
    <source>
        <dbReference type="PROSITE-ProRule" id="PRU00076"/>
    </source>
</evidence>
<evidence type="ECO:0000313" key="6">
    <source>
        <dbReference type="Proteomes" id="UP000504635"/>
    </source>
</evidence>
<dbReference type="SMART" id="SM00181">
    <property type="entry name" value="EGF"/>
    <property type="match status" value="1"/>
</dbReference>
<dbReference type="InterPro" id="IPR018097">
    <property type="entry name" value="EGF_Ca-bd_CS"/>
</dbReference>